<evidence type="ECO:0000313" key="1">
    <source>
        <dbReference type="EMBL" id="MBB5032097.1"/>
    </source>
</evidence>
<dbReference type="Proteomes" id="UP000590740">
    <property type="component" value="Unassembled WGS sequence"/>
</dbReference>
<name>A0A7W7Y9V0_9BACT</name>
<evidence type="ECO:0000313" key="2">
    <source>
        <dbReference type="Proteomes" id="UP000590740"/>
    </source>
</evidence>
<gene>
    <name evidence="1" type="ORF">HNQ65_001674</name>
</gene>
<keyword evidence="2" id="KW-1185">Reference proteome</keyword>
<dbReference type="AlphaFoldDB" id="A0A7W7Y9V0"/>
<reference evidence="1 2" key="1">
    <citation type="submission" date="2020-08" db="EMBL/GenBank/DDBJ databases">
        <title>Genomic Encyclopedia of Type Strains, Phase IV (KMG-IV): sequencing the most valuable type-strain genomes for metagenomic binning, comparative biology and taxonomic classification.</title>
        <authorList>
            <person name="Goeker M."/>
        </authorList>
    </citation>
    <scope>NUCLEOTIDE SEQUENCE [LARGE SCALE GENOMIC DNA]</scope>
    <source>
        <strain evidence="1 2">DSM 12252</strain>
    </source>
</reference>
<protein>
    <submittedName>
        <fullName evidence="1">Uncharacterized protein</fullName>
    </submittedName>
</protein>
<accession>A0A7W7Y9V0</accession>
<proteinExistence type="predicted"/>
<sequence length="105" mass="11888">MELMARHMVGVLVLMEPDSLGEWQPDFYQSLYLSVPKVASCKADEMRIRIVKGWLHHSWPAKTELDAVAAKDPDLKAHVTALDHLKTTHGQMQGNERQRLSVCHG</sequence>
<dbReference type="EMBL" id="JACHIG010000003">
    <property type="protein sequence ID" value="MBB5032097.1"/>
    <property type="molecule type" value="Genomic_DNA"/>
</dbReference>
<organism evidence="1 2">
    <name type="scientific">Prosthecobacter vanneervenii</name>
    <dbReference type="NCBI Taxonomy" id="48466"/>
    <lineage>
        <taxon>Bacteria</taxon>
        <taxon>Pseudomonadati</taxon>
        <taxon>Verrucomicrobiota</taxon>
        <taxon>Verrucomicrobiia</taxon>
        <taxon>Verrucomicrobiales</taxon>
        <taxon>Verrucomicrobiaceae</taxon>
        <taxon>Prosthecobacter</taxon>
    </lineage>
</organism>
<comment type="caution">
    <text evidence="1">The sequence shown here is derived from an EMBL/GenBank/DDBJ whole genome shotgun (WGS) entry which is preliminary data.</text>
</comment>
<dbReference type="RefSeq" id="WP_184339037.1">
    <property type="nucleotide sequence ID" value="NZ_JACHIG010000003.1"/>
</dbReference>